<dbReference type="Gene3D" id="1.10.357.10">
    <property type="entry name" value="Tetracycline Repressor, domain 2"/>
    <property type="match status" value="1"/>
</dbReference>
<dbReference type="PANTHER" id="PTHR30055:SF226">
    <property type="entry name" value="HTH-TYPE TRANSCRIPTIONAL REGULATOR PKSA"/>
    <property type="match status" value="1"/>
</dbReference>
<dbReference type="GO" id="GO:0000976">
    <property type="term" value="F:transcription cis-regulatory region binding"/>
    <property type="evidence" value="ECO:0007669"/>
    <property type="project" value="TreeGrafter"/>
</dbReference>
<dbReference type="OrthoDB" id="4542604at2"/>
<feature type="compositionally biased region" description="Polar residues" evidence="3">
    <location>
        <begin position="7"/>
        <end position="16"/>
    </location>
</feature>
<evidence type="ECO:0000256" key="3">
    <source>
        <dbReference type="SAM" id="MobiDB-lite"/>
    </source>
</evidence>
<dbReference type="SUPFAM" id="SSF46689">
    <property type="entry name" value="Homeodomain-like"/>
    <property type="match status" value="1"/>
</dbReference>
<feature type="region of interest" description="Disordered" evidence="3">
    <location>
        <begin position="1"/>
        <end position="22"/>
    </location>
</feature>
<protein>
    <submittedName>
        <fullName evidence="5">Transcriptional regulator, TetR family</fullName>
    </submittedName>
</protein>
<dbReference type="InterPro" id="IPR045823">
    <property type="entry name" value="TetR_C_32"/>
</dbReference>
<dbReference type="Pfam" id="PF19344">
    <property type="entry name" value="TetR_C_32"/>
    <property type="match status" value="1"/>
</dbReference>
<evidence type="ECO:0000313" key="6">
    <source>
        <dbReference type="Proteomes" id="UP000184363"/>
    </source>
</evidence>
<dbReference type="STRING" id="1848.SAMN05443637_120138"/>
<dbReference type="AlphaFoldDB" id="A0A1M6YNH4"/>
<feature type="DNA-binding region" description="H-T-H motif" evidence="2">
    <location>
        <begin position="48"/>
        <end position="67"/>
    </location>
</feature>
<dbReference type="SUPFAM" id="SSF48498">
    <property type="entry name" value="Tetracyclin repressor-like, C-terminal domain"/>
    <property type="match status" value="1"/>
</dbReference>
<dbReference type="RefSeq" id="WP_143172316.1">
    <property type="nucleotide sequence ID" value="NZ_FRAP01000020.1"/>
</dbReference>
<dbReference type="InterPro" id="IPR009057">
    <property type="entry name" value="Homeodomain-like_sf"/>
</dbReference>
<dbReference type="Proteomes" id="UP000184363">
    <property type="component" value="Unassembled WGS sequence"/>
</dbReference>
<evidence type="ECO:0000313" key="5">
    <source>
        <dbReference type="EMBL" id="SHL19653.1"/>
    </source>
</evidence>
<dbReference type="EMBL" id="FRAP01000020">
    <property type="protein sequence ID" value="SHL19653.1"/>
    <property type="molecule type" value="Genomic_DNA"/>
</dbReference>
<organism evidence="5 6">
    <name type="scientific">Pseudonocardia thermophila</name>
    <dbReference type="NCBI Taxonomy" id="1848"/>
    <lineage>
        <taxon>Bacteria</taxon>
        <taxon>Bacillati</taxon>
        <taxon>Actinomycetota</taxon>
        <taxon>Actinomycetes</taxon>
        <taxon>Pseudonocardiales</taxon>
        <taxon>Pseudonocardiaceae</taxon>
        <taxon>Pseudonocardia</taxon>
    </lineage>
</organism>
<dbReference type="InterPro" id="IPR050109">
    <property type="entry name" value="HTH-type_TetR-like_transc_reg"/>
</dbReference>
<dbReference type="GO" id="GO:0003700">
    <property type="term" value="F:DNA-binding transcription factor activity"/>
    <property type="evidence" value="ECO:0007669"/>
    <property type="project" value="TreeGrafter"/>
</dbReference>
<dbReference type="PRINTS" id="PR00455">
    <property type="entry name" value="HTHTETR"/>
</dbReference>
<dbReference type="PROSITE" id="PS50977">
    <property type="entry name" value="HTH_TETR_2"/>
    <property type="match status" value="1"/>
</dbReference>
<sequence length="238" mass="26573">MAARQQDAASRTTPDGRTTRWAAHRARRREQLIDAALEVLEEHGPDFGMNQVAARAGVTKPVVYRHFGDRMGLVDAMGDRATNLLMSRLMPALFADDAPLVRIRSMLEAFLGFVAESPNVYWFFARRTPEGRDVVGADKSFVADALRSVLAEYLRTVDPAADQIAAVWARGAVGFVLNTAEWWLESREVAREDVVSHLTTLLWAQVDGMARHYGVELDPQRPISVDEIERNRRSGRGA</sequence>
<evidence type="ECO:0000256" key="1">
    <source>
        <dbReference type="ARBA" id="ARBA00023125"/>
    </source>
</evidence>
<dbReference type="PANTHER" id="PTHR30055">
    <property type="entry name" value="HTH-TYPE TRANSCRIPTIONAL REGULATOR RUTR"/>
    <property type="match status" value="1"/>
</dbReference>
<gene>
    <name evidence="5" type="ORF">SAMN05443637_120138</name>
</gene>
<accession>A0A1M6YNH4</accession>
<keyword evidence="6" id="KW-1185">Reference proteome</keyword>
<dbReference type="InterPro" id="IPR036271">
    <property type="entry name" value="Tet_transcr_reg_TetR-rel_C_sf"/>
</dbReference>
<evidence type="ECO:0000259" key="4">
    <source>
        <dbReference type="PROSITE" id="PS50977"/>
    </source>
</evidence>
<feature type="domain" description="HTH tetR-type" evidence="4">
    <location>
        <begin position="26"/>
        <end position="85"/>
    </location>
</feature>
<evidence type="ECO:0000256" key="2">
    <source>
        <dbReference type="PROSITE-ProRule" id="PRU00335"/>
    </source>
</evidence>
<dbReference type="InterPro" id="IPR001647">
    <property type="entry name" value="HTH_TetR"/>
</dbReference>
<proteinExistence type="predicted"/>
<reference evidence="5 6" key="1">
    <citation type="submission" date="2016-11" db="EMBL/GenBank/DDBJ databases">
        <authorList>
            <person name="Jaros S."/>
            <person name="Januszkiewicz K."/>
            <person name="Wedrychowicz H."/>
        </authorList>
    </citation>
    <scope>NUCLEOTIDE SEQUENCE [LARGE SCALE GENOMIC DNA]</scope>
    <source>
        <strain evidence="5 6">DSM 43832</strain>
    </source>
</reference>
<keyword evidence="1 2" id="KW-0238">DNA-binding</keyword>
<dbReference type="Pfam" id="PF00440">
    <property type="entry name" value="TetR_N"/>
    <property type="match status" value="1"/>
</dbReference>
<name>A0A1M6YNH4_PSETH</name>